<feature type="region of interest" description="Disordered" evidence="1">
    <location>
        <begin position="40"/>
        <end position="78"/>
    </location>
</feature>
<feature type="compositionally biased region" description="Basic and acidic residues" evidence="1">
    <location>
        <begin position="56"/>
        <end position="69"/>
    </location>
</feature>
<evidence type="ECO:0000313" key="2">
    <source>
        <dbReference type="EMBL" id="CAI9156648.1"/>
    </source>
</evidence>
<organism evidence="2 3">
    <name type="scientific">Rangifer tarandus platyrhynchus</name>
    <name type="common">Svalbard reindeer</name>
    <dbReference type="NCBI Taxonomy" id="3082113"/>
    <lineage>
        <taxon>Eukaryota</taxon>
        <taxon>Metazoa</taxon>
        <taxon>Chordata</taxon>
        <taxon>Craniata</taxon>
        <taxon>Vertebrata</taxon>
        <taxon>Euteleostomi</taxon>
        <taxon>Mammalia</taxon>
        <taxon>Eutheria</taxon>
        <taxon>Laurasiatheria</taxon>
        <taxon>Artiodactyla</taxon>
        <taxon>Ruminantia</taxon>
        <taxon>Pecora</taxon>
        <taxon>Cervidae</taxon>
        <taxon>Odocoileinae</taxon>
        <taxon>Rangifer</taxon>
    </lineage>
</organism>
<sequence length="95" mass="10054">MAPSLCAAVTQVPSAYILRPEAARGLLLTQGDRDMPSCTVGSRQLGRQRCPPPLRSAEHGAHKTAKTERPGGQSHAAKSCLWSSPAWTSVTVSSE</sequence>
<dbReference type="Proteomes" id="UP001176941">
    <property type="component" value="Chromosome 14"/>
</dbReference>
<evidence type="ECO:0000313" key="3">
    <source>
        <dbReference type="Proteomes" id="UP001176941"/>
    </source>
</evidence>
<gene>
    <name evidence="2" type="ORF">MRATA1EN1_LOCUS5610</name>
</gene>
<proteinExistence type="predicted"/>
<keyword evidence="3" id="KW-1185">Reference proteome</keyword>
<name>A0ABN8Y858_RANTA</name>
<reference evidence="2" key="1">
    <citation type="submission" date="2023-04" db="EMBL/GenBank/DDBJ databases">
        <authorList>
            <consortium name="ELIXIR-Norway"/>
        </authorList>
    </citation>
    <scope>NUCLEOTIDE SEQUENCE [LARGE SCALE GENOMIC DNA]</scope>
</reference>
<dbReference type="EMBL" id="OX459950">
    <property type="protein sequence ID" value="CAI9156648.1"/>
    <property type="molecule type" value="Genomic_DNA"/>
</dbReference>
<evidence type="ECO:0000256" key="1">
    <source>
        <dbReference type="SAM" id="MobiDB-lite"/>
    </source>
</evidence>
<protein>
    <submittedName>
        <fullName evidence="2">Uncharacterized protein</fullName>
    </submittedName>
</protein>
<accession>A0ABN8Y858</accession>